<proteinExistence type="predicted"/>
<evidence type="ECO:0000313" key="1">
    <source>
        <dbReference type="EMBL" id="EAY20448.1"/>
    </source>
</evidence>
<dbReference type="Proteomes" id="UP000001542">
    <property type="component" value="Unassembled WGS sequence"/>
</dbReference>
<dbReference type="SUPFAM" id="SSF48371">
    <property type="entry name" value="ARM repeat"/>
    <property type="match status" value="1"/>
</dbReference>
<dbReference type="OrthoDB" id="10522314at2759"/>
<organism evidence="1 2">
    <name type="scientific">Trichomonas vaginalis (strain ATCC PRA-98 / G3)</name>
    <dbReference type="NCBI Taxonomy" id="412133"/>
    <lineage>
        <taxon>Eukaryota</taxon>
        <taxon>Metamonada</taxon>
        <taxon>Parabasalia</taxon>
        <taxon>Trichomonadida</taxon>
        <taxon>Trichomonadidae</taxon>
        <taxon>Trichomonas</taxon>
    </lineage>
</organism>
<dbReference type="VEuPathDB" id="TrichDB:TVAGG3_0997430"/>
<reference evidence="1" key="2">
    <citation type="journal article" date="2007" name="Science">
        <title>Draft genome sequence of the sexually transmitted pathogen Trichomonas vaginalis.</title>
        <authorList>
            <person name="Carlton J.M."/>
            <person name="Hirt R.P."/>
            <person name="Silva J.C."/>
            <person name="Delcher A.L."/>
            <person name="Schatz M."/>
            <person name="Zhao Q."/>
            <person name="Wortman J.R."/>
            <person name="Bidwell S.L."/>
            <person name="Alsmark U.C.M."/>
            <person name="Besteiro S."/>
            <person name="Sicheritz-Ponten T."/>
            <person name="Noel C.J."/>
            <person name="Dacks J.B."/>
            <person name="Foster P.G."/>
            <person name="Simillion C."/>
            <person name="Van de Peer Y."/>
            <person name="Miranda-Saavedra D."/>
            <person name="Barton G.J."/>
            <person name="Westrop G.D."/>
            <person name="Mueller S."/>
            <person name="Dessi D."/>
            <person name="Fiori P.L."/>
            <person name="Ren Q."/>
            <person name="Paulsen I."/>
            <person name="Zhang H."/>
            <person name="Bastida-Corcuera F.D."/>
            <person name="Simoes-Barbosa A."/>
            <person name="Brown M.T."/>
            <person name="Hayes R.D."/>
            <person name="Mukherjee M."/>
            <person name="Okumura C.Y."/>
            <person name="Schneider R."/>
            <person name="Smith A.J."/>
            <person name="Vanacova S."/>
            <person name="Villalvazo M."/>
            <person name="Haas B.J."/>
            <person name="Pertea M."/>
            <person name="Feldblyum T.V."/>
            <person name="Utterback T.R."/>
            <person name="Shu C.L."/>
            <person name="Osoegawa K."/>
            <person name="de Jong P.J."/>
            <person name="Hrdy I."/>
            <person name="Horvathova L."/>
            <person name="Zubacova Z."/>
            <person name="Dolezal P."/>
            <person name="Malik S.B."/>
            <person name="Logsdon J.M. Jr."/>
            <person name="Henze K."/>
            <person name="Gupta A."/>
            <person name="Wang C.C."/>
            <person name="Dunne R.L."/>
            <person name="Upcroft J.A."/>
            <person name="Upcroft P."/>
            <person name="White O."/>
            <person name="Salzberg S.L."/>
            <person name="Tang P."/>
            <person name="Chiu C.-H."/>
            <person name="Lee Y.-S."/>
            <person name="Embley T.M."/>
            <person name="Coombs G.H."/>
            <person name="Mottram J.C."/>
            <person name="Tachezy J."/>
            <person name="Fraser-Liggett C.M."/>
            <person name="Johnson P.J."/>
        </authorList>
    </citation>
    <scope>NUCLEOTIDE SEQUENCE [LARGE SCALE GENOMIC DNA]</scope>
    <source>
        <strain evidence="1">G3</strain>
    </source>
</reference>
<name>A2DGR1_TRIV3</name>
<evidence type="ECO:0000313" key="2">
    <source>
        <dbReference type="Proteomes" id="UP000001542"/>
    </source>
</evidence>
<dbReference type="EMBL" id="DS113198">
    <property type="protein sequence ID" value="EAY20448.1"/>
    <property type="molecule type" value="Genomic_DNA"/>
</dbReference>
<dbReference type="RefSeq" id="XP_001581434.1">
    <property type="nucleotide sequence ID" value="XM_001581384.1"/>
</dbReference>
<dbReference type="KEGG" id="tva:5465985"/>
<sequence>MSEESLNIKVFKKLSNKHFQEGLDRAPSMLKPKQVTSFYQTVLAHFQKGEIPFEIGDSILKTIYKCLKVKENIPPFIEGQFAALLPLKQTNLLPTVFDIFHVIISSDPTIVDETFSQIMPTLIKFDAKKSLTLIALYCQQFSEIDNPWPMVDLLIQEAANFNQPQIASDYISLLSFLNKRFIEYRNGRAQHCWNQVMSMLNTTDKKTIVSCYGGLCAIADGFTGGTFQIELIATHLLIPEIQDPALSLLNFATLNEKDAGNKKLIQSLMQIAEKNVRASLVLMKLAYNSNSASTAIFSTPGWMQKPLPTMIDTLRIFLVILRHKNIRESVAESTNFVDFLKSIISLDKPGVVPIACTIIRRVPLSKDLITQMSYSGFLDSFYNAPDENDDGLTQHSKLLLTDTICRVTFVKDYVLMCDKINNIIVSNGEFADAAALVAIRLCKYPKCKARMKELKLDQHFKKVEGGGKMASTAKKFLKAINGSEE</sequence>
<dbReference type="AlphaFoldDB" id="A2DGR1"/>
<accession>A2DGR1</accession>
<protein>
    <submittedName>
        <fullName evidence="1">Uncharacterized protein</fullName>
    </submittedName>
</protein>
<dbReference type="InterPro" id="IPR016024">
    <property type="entry name" value="ARM-type_fold"/>
</dbReference>
<dbReference type="InParanoid" id="A2DGR1"/>
<gene>
    <name evidence="1" type="ORF">TVAG_110600</name>
</gene>
<keyword evidence="2" id="KW-1185">Reference proteome</keyword>
<reference evidence="1" key="1">
    <citation type="submission" date="2006-10" db="EMBL/GenBank/DDBJ databases">
        <authorList>
            <person name="Amadeo P."/>
            <person name="Zhao Q."/>
            <person name="Wortman J."/>
            <person name="Fraser-Liggett C."/>
            <person name="Carlton J."/>
        </authorList>
    </citation>
    <scope>NUCLEOTIDE SEQUENCE</scope>
    <source>
        <strain evidence="1">G3</strain>
    </source>
</reference>
<dbReference type="VEuPathDB" id="TrichDB:TVAG_110600"/>